<dbReference type="InterPro" id="IPR036052">
    <property type="entry name" value="TrpB-like_PALP_sf"/>
</dbReference>
<dbReference type="Gene3D" id="3.40.50.1100">
    <property type="match status" value="2"/>
</dbReference>
<evidence type="ECO:0000313" key="9">
    <source>
        <dbReference type="EMBL" id="MBA0085354.1"/>
    </source>
</evidence>
<evidence type="ECO:0000256" key="4">
    <source>
        <dbReference type="ARBA" id="ARBA00022898"/>
    </source>
</evidence>
<dbReference type="InterPro" id="IPR005856">
    <property type="entry name" value="Cys_synth"/>
</dbReference>
<evidence type="ECO:0000256" key="1">
    <source>
        <dbReference type="ARBA" id="ARBA00001933"/>
    </source>
</evidence>
<feature type="binding site" evidence="6">
    <location>
        <begin position="176"/>
        <end position="180"/>
    </location>
    <ligand>
        <name>pyridoxal 5'-phosphate</name>
        <dbReference type="ChEBI" id="CHEBI:597326"/>
    </ligand>
</feature>
<dbReference type="NCBIfam" id="TIGR01139">
    <property type="entry name" value="cysK"/>
    <property type="match status" value="1"/>
</dbReference>
<dbReference type="FunFam" id="3.40.50.1100:FF:000118">
    <property type="entry name" value="Related to CYS4-cystathionine beta-synthase"/>
    <property type="match status" value="1"/>
</dbReference>
<dbReference type="Pfam" id="PF00291">
    <property type="entry name" value="PALP"/>
    <property type="match status" value="1"/>
</dbReference>
<evidence type="ECO:0000256" key="6">
    <source>
        <dbReference type="PIRSR" id="PIRSR605856-50"/>
    </source>
</evidence>
<organism evidence="9 10">
    <name type="scientific">Candidatus Acidiferrum panamense</name>
    <dbReference type="NCBI Taxonomy" id="2741543"/>
    <lineage>
        <taxon>Bacteria</taxon>
        <taxon>Pseudomonadati</taxon>
        <taxon>Acidobacteriota</taxon>
        <taxon>Terriglobia</taxon>
        <taxon>Candidatus Acidiferrales</taxon>
        <taxon>Candidatus Acidiferrum</taxon>
    </lineage>
</organism>
<dbReference type="EC" id="2.5.1.47" evidence="3"/>
<comment type="cofactor">
    <cofactor evidence="1 6">
        <name>pyridoxal 5'-phosphate</name>
        <dbReference type="ChEBI" id="CHEBI:597326"/>
    </cofactor>
</comment>
<comment type="similarity">
    <text evidence="2">Belongs to the cysteine synthase/cystathionine beta-synthase family.</text>
</comment>
<dbReference type="SUPFAM" id="SSF53686">
    <property type="entry name" value="Tryptophan synthase beta subunit-like PLP-dependent enzymes"/>
    <property type="match status" value="1"/>
</dbReference>
<proteinExistence type="inferred from homology"/>
<keyword evidence="10" id="KW-1185">Reference proteome</keyword>
<dbReference type="EMBL" id="JACDQQ010000982">
    <property type="protein sequence ID" value="MBA0085354.1"/>
    <property type="molecule type" value="Genomic_DNA"/>
</dbReference>
<dbReference type="InterPro" id="IPR050214">
    <property type="entry name" value="Cys_Synth/Cystath_Beta-Synth"/>
</dbReference>
<feature type="binding site" evidence="6">
    <location>
        <position position="264"/>
    </location>
    <ligand>
        <name>pyridoxal 5'-phosphate</name>
        <dbReference type="ChEBI" id="CHEBI:597326"/>
    </ligand>
</feature>
<evidence type="ECO:0000256" key="2">
    <source>
        <dbReference type="ARBA" id="ARBA00007103"/>
    </source>
</evidence>
<evidence type="ECO:0000313" key="10">
    <source>
        <dbReference type="Proteomes" id="UP000567293"/>
    </source>
</evidence>
<comment type="catalytic activity">
    <reaction evidence="5">
        <text>O-acetyl-L-serine + hydrogen sulfide = L-cysteine + acetate</text>
        <dbReference type="Rhea" id="RHEA:14829"/>
        <dbReference type="ChEBI" id="CHEBI:29919"/>
        <dbReference type="ChEBI" id="CHEBI:30089"/>
        <dbReference type="ChEBI" id="CHEBI:35235"/>
        <dbReference type="ChEBI" id="CHEBI:58340"/>
        <dbReference type="EC" id="2.5.1.47"/>
    </reaction>
</comment>
<dbReference type="InterPro" id="IPR001926">
    <property type="entry name" value="TrpB-like_PALP"/>
</dbReference>
<evidence type="ECO:0000256" key="3">
    <source>
        <dbReference type="ARBA" id="ARBA00012681"/>
    </source>
</evidence>
<dbReference type="AlphaFoldDB" id="A0A7V8NPY5"/>
<dbReference type="InterPro" id="IPR005859">
    <property type="entry name" value="CysK"/>
</dbReference>
<comment type="caution">
    <text evidence="9">The sequence shown here is derived from an EMBL/GenBank/DDBJ whole genome shotgun (WGS) entry which is preliminary data.</text>
</comment>
<gene>
    <name evidence="9" type="primary">cysK</name>
    <name evidence="9" type="ORF">HRJ53_10180</name>
</gene>
<dbReference type="FunFam" id="3.40.50.1100:FF:000003">
    <property type="entry name" value="Cystathionine beta-synthase"/>
    <property type="match status" value="1"/>
</dbReference>
<name>A0A7V8NPY5_9BACT</name>
<reference evidence="9" key="1">
    <citation type="submission" date="2020-06" db="EMBL/GenBank/DDBJ databases">
        <title>Legume-microbial interactions unlock mineral nutrients during tropical forest succession.</title>
        <authorList>
            <person name="Epihov D.Z."/>
        </authorList>
    </citation>
    <scope>NUCLEOTIDE SEQUENCE [LARGE SCALE GENOMIC DNA]</scope>
    <source>
        <strain evidence="9">Pan2503</strain>
    </source>
</reference>
<keyword evidence="4 6" id="KW-0663">Pyridoxal phosphate</keyword>
<dbReference type="CDD" id="cd01561">
    <property type="entry name" value="CBS_like"/>
    <property type="match status" value="1"/>
</dbReference>
<sequence length="309" mass="32610">MTHPDLIATVGQTPLVELGRLARGLPGRVLAKLEMRNPCGNVKDRVAVALIEDAELRGVLKPGMTIVEATGGNTGIGLAFVCAIRGYKLILTMPETMSSERVALLRQLGAEVVLTPGILMTEAVARAEIIARELPAAIILDQFRNPANPEIHRRTTAVEIWEDTQGDVGWFVSAIGTGGTITGVGEFLKQRKPGVRIIGVEPAGAAILSGRPVGNHQIPGIGVGFVPEVLNVSVLNEVIAVTDEDAFSCARRLAREEGIIAGVSSGAAAHAALIIANRKEAAGETIVVILADTGERYITTRLFAEGARR</sequence>
<feature type="modified residue" description="N6-(pyridoxal phosphate)lysine" evidence="7">
    <location>
        <position position="43"/>
    </location>
</feature>
<evidence type="ECO:0000256" key="5">
    <source>
        <dbReference type="ARBA" id="ARBA00047931"/>
    </source>
</evidence>
<dbReference type="NCBIfam" id="TIGR01136">
    <property type="entry name" value="cysKM"/>
    <property type="match status" value="1"/>
</dbReference>
<protein>
    <recommendedName>
        <fullName evidence="3">cysteine synthase</fullName>
        <ecNumber evidence="3">2.5.1.47</ecNumber>
    </recommendedName>
</protein>
<accession>A0A7V8NPY5</accession>
<evidence type="ECO:0000259" key="8">
    <source>
        <dbReference type="Pfam" id="PF00291"/>
    </source>
</evidence>
<keyword evidence="9" id="KW-0808">Transferase</keyword>
<feature type="domain" description="Tryptophan synthase beta chain-like PALP" evidence="8">
    <location>
        <begin position="9"/>
        <end position="292"/>
    </location>
</feature>
<dbReference type="Proteomes" id="UP000567293">
    <property type="component" value="Unassembled WGS sequence"/>
</dbReference>
<evidence type="ECO:0000256" key="7">
    <source>
        <dbReference type="PIRSR" id="PIRSR605856-51"/>
    </source>
</evidence>
<dbReference type="PANTHER" id="PTHR10314">
    <property type="entry name" value="CYSTATHIONINE BETA-SYNTHASE"/>
    <property type="match status" value="1"/>
</dbReference>
<dbReference type="GO" id="GO:0004124">
    <property type="term" value="F:cysteine synthase activity"/>
    <property type="evidence" value="ECO:0007669"/>
    <property type="project" value="UniProtKB-EC"/>
</dbReference>
<dbReference type="GO" id="GO:0006535">
    <property type="term" value="P:cysteine biosynthetic process from serine"/>
    <property type="evidence" value="ECO:0007669"/>
    <property type="project" value="InterPro"/>
</dbReference>
<feature type="binding site" evidence="6">
    <location>
        <position position="73"/>
    </location>
    <ligand>
        <name>pyridoxal 5'-phosphate</name>
        <dbReference type="ChEBI" id="CHEBI:597326"/>
    </ligand>
</feature>